<organism evidence="5">
    <name type="scientific">Dichomitus squalens</name>
    <dbReference type="NCBI Taxonomy" id="114155"/>
    <lineage>
        <taxon>Eukaryota</taxon>
        <taxon>Fungi</taxon>
        <taxon>Dikarya</taxon>
        <taxon>Basidiomycota</taxon>
        <taxon>Agaricomycotina</taxon>
        <taxon>Agaricomycetes</taxon>
        <taxon>Polyporales</taxon>
        <taxon>Polyporaceae</taxon>
        <taxon>Dichomitus</taxon>
    </lineage>
</organism>
<dbReference type="GO" id="GO:0000175">
    <property type="term" value="F:3'-5'-RNA exonuclease activity"/>
    <property type="evidence" value="ECO:0007669"/>
    <property type="project" value="InterPro"/>
</dbReference>
<protein>
    <submittedName>
        <fullName evidence="5">Exonuclease</fullName>
    </submittedName>
</protein>
<accession>A0A4Q9N3I7</accession>
<dbReference type="SMART" id="SM00479">
    <property type="entry name" value="EXOIII"/>
    <property type="match status" value="1"/>
</dbReference>
<proteinExistence type="predicted"/>
<dbReference type="PANTHER" id="PTHR23044">
    <property type="entry name" value="3'-5' EXONUCLEASE ERI1-RELATED"/>
    <property type="match status" value="1"/>
</dbReference>
<dbReference type="CDD" id="cd06133">
    <property type="entry name" value="ERI-1_3'hExo_like"/>
    <property type="match status" value="1"/>
</dbReference>
<evidence type="ECO:0000256" key="3">
    <source>
        <dbReference type="ARBA" id="ARBA00022839"/>
    </source>
</evidence>
<dbReference type="PANTHER" id="PTHR23044:SF61">
    <property type="entry name" value="3'-5' EXORIBONUCLEASE 1-RELATED"/>
    <property type="match status" value="1"/>
</dbReference>
<dbReference type="Proteomes" id="UP000292957">
    <property type="component" value="Unassembled WGS sequence"/>
</dbReference>
<dbReference type="OrthoDB" id="448399at2759"/>
<name>A0A4Q9N3I7_9APHY</name>
<dbReference type="SUPFAM" id="SSF53098">
    <property type="entry name" value="Ribonuclease H-like"/>
    <property type="match status" value="1"/>
</dbReference>
<dbReference type="InterPro" id="IPR012337">
    <property type="entry name" value="RNaseH-like_sf"/>
</dbReference>
<evidence type="ECO:0000256" key="1">
    <source>
        <dbReference type="ARBA" id="ARBA00022722"/>
    </source>
</evidence>
<gene>
    <name evidence="5" type="ORF">BD311DRAFT_773612</name>
</gene>
<feature type="domain" description="Exonuclease" evidence="4">
    <location>
        <begin position="22"/>
        <end position="214"/>
    </location>
</feature>
<dbReference type="InterPro" id="IPR051274">
    <property type="entry name" value="3-5_Exoribonuclease"/>
</dbReference>
<dbReference type="InterPro" id="IPR013520">
    <property type="entry name" value="Ribonucl_H"/>
</dbReference>
<dbReference type="Pfam" id="PF00929">
    <property type="entry name" value="RNase_T"/>
    <property type="match status" value="1"/>
</dbReference>
<keyword evidence="3 5" id="KW-0269">Exonuclease</keyword>
<dbReference type="Gene3D" id="3.30.420.10">
    <property type="entry name" value="Ribonuclease H-like superfamily/Ribonuclease H"/>
    <property type="match status" value="1"/>
</dbReference>
<keyword evidence="1" id="KW-0540">Nuclease</keyword>
<reference evidence="5" key="1">
    <citation type="submission" date="2019-01" db="EMBL/GenBank/DDBJ databases">
        <title>Draft genome sequences of three monokaryotic isolates of the white-rot basidiomycete fungus Dichomitus squalens.</title>
        <authorList>
            <consortium name="DOE Joint Genome Institute"/>
            <person name="Lopez S.C."/>
            <person name="Andreopoulos B."/>
            <person name="Pangilinan J."/>
            <person name="Lipzen A."/>
            <person name="Riley R."/>
            <person name="Ahrendt S."/>
            <person name="Ng V."/>
            <person name="Barry K."/>
            <person name="Daum C."/>
            <person name="Grigoriev I.V."/>
            <person name="Hilden K.S."/>
            <person name="Makela M.R."/>
            <person name="de Vries R.P."/>
        </authorList>
    </citation>
    <scope>NUCLEOTIDE SEQUENCE [LARGE SCALE GENOMIC DNA]</scope>
    <source>
        <strain evidence="5">OM18370.1</strain>
    </source>
</reference>
<sequence length="221" mass="25568">MSLFRSLSTKVATSLSNSMRLRYAATCDDSGRIVPRNETEIIEFPTLLYDVNEDKVHATFHEYVRRTRHPTLTPFCTELTGIGQSTVNAADPFPSVWERYQEFLRTHEVLAQPEAVAYLTCGDWDLKTMLPQQLRLSGTQTGMDPSTNALTAPYNRWINLKKSFQHHYGLKYPKGMDGMLRHAKMELEGRHHSGIDDCKNILRIVQRMRRDGWKPWDDLPR</sequence>
<evidence type="ECO:0000256" key="2">
    <source>
        <dbReference type="ARBA" id="ARBA00022801"/>
    </source>
</evidence>
<evidence type="ECO:0000259" key="4">
    <source>
        <dbReference type="SMART" id="SM00479"/>
    </source>
</evidence>
<dbReference type="GO" id="GO:0003676">
    <property type="term" value="F:nucleic acid binding"/>
    <property type="evidence" value="ECO:0007669"/>
    <property type="project" value="InterPro"/>
</dbReference>
<dbReference type="AlphaFoldDB" id="A0A4Q9N3I7"/>
<dbReference type="InterPro" id="IPR036397">
    <property type="entry name" value="RNaseH_sf"/>
</dbReference>
<evidence type="ECO:0000313" key="5">
    <source>
        <dbReference type="EMBL" id="TBU34537.1"/>
    </source>
</evidence>
<dbReference type="EMBL" id="ML143388">
    <property type="protein sequence ID" value="TBU34537.1"/>
    <property type="molecule type" value="Genomic_DNA"/>
</dbReference>
<dbReference type="InterPro" id="IPR047201">
    <property type="entry name" value="ERI-1_3'hExo-like"/>
</dbReference>
<keyword evidence="2" id="KW-0378">Hydrolase</keyword>